<name>A0A379JIS2_9NOCA</name>
<evidence type="ECO:0000313" key="1">
    <source>
        <dbReference type="EMBL" id="SUD48350.1"/>
    </source>
</evidence>
<reference evidence="1 2" key="1">
    <citation type="submission" date="2018-06" db="EMBL/GenBank/DDBJ databases">
        <authorList>
            <consortium name="Pathogen Informatics"/>
            <person name="Doyle S."/>
        </authorList>
    </citation>
    <scope>NUCLEOTIDE SEQUENCE [LARGE SCALE GENOMIC DNA]</scope>
    <source>
        <strain evidence="1 2">NCTC1934</strain>
    </source>
</reference>
<proteinExistence type="predicted"/>
<dbReference type="PANTHER" id="PTHR36529">
    <property type="entry name" value="SLL1095 PROTEIN"/>
    <property type="match status" value="1"/>
</dbReference>
<dbReference type="EMBL" id="UGRY01000004">
    <property type="protein sequence ID" value="SUD48350.1"/>
    <property type="molecule type" value="Genomic_DNA"/>
</dbReference>
<organism evidence="1 2">
    <name type="scientific">Nocardia otitidiscaviarum</name>
    <dbReference type="NCBI Taxonomy" id="1823"/>
    <lineage>
        <taxon>Bacteria</taxon>
        <taxon>Bacillati</taxon>
        <taxon>Actinomycetota</taxon>
        <taxon>Actinomycetes</taxon>
        <taxon>Mycobacteriales</taxon>
        <taxon>Nocardiaceae</taxon>
        <taxon>Nocardia</taxon>
    </lineage>
</organism>
<accession>A0A379JIS2</accession>
<dbReference type="PANTHER" id="PTHR36529:SF1">
    <property type="entry name" value="GLYCOSYLTRANSFERASE"/>
    <property type="match status" value="1"/>
</dbReference>
<dbReference type="InterPro" id="IPR018641">
    <property type="entry name" value="Trfase_1_rSAM/seldom-assoc"/>
</dbReference>
<dbReference type="Pfam" id="PF09837">
    <property type="entry name" value="DUF2064"/>
    <property type="match status" value="1"/>
</dbReference>
<gene>
    <name evidence="1" type="ORF">NCTC1934_05681</name>
</gene>
<dbReference type="Gene3D" id="3.90.550.10">
    <property type="entry name" value="Spore Coat Polysaccharide Biosynthesis Protein SpsA, Chain A"/>
    <property type="match status" value="1"/>
</dbReference>
<evidence type="ECO:0000313" key="2">
    <source>
        <dbReference type="Proteomes" id="UP000255467"/>
    </source>
</evidence>
<dbReference type="STRING" id="1406858.GCA_000710895_03499"/>
<keyword evidence="2" id="KW-1185">Reference proteome</keyword>
<sequence>MTPQQNPMTAPMAEQLPATLLVVAKAPIAGFAKTRLTPPLTPHEGARLAAAALLDTLDAMRAAAVRHRVVAWTGDLAAAEAADDIGRALADFTVVPQRGHGFAERLAHAHADAARFGLPIVQIGMDTPQVTPELLTGAAARLTGPADAVFGPAADGGWWALGWTDPWAAPALAEVPMSTARTGALTRDLLHRSHYRVHDLPVLNDVDTYADALQVAADAHGRFGTAMRRHRTAHPELVP</sequence>
<dbReference type="AlphaFoldDB" id="A0A379JIS2"/>
<dbReference type="RefSeq" id="WP_370450486.1">
    <property type="nucleotide sequence ID" value="NZ_UGRY01000004.1"/>
</dbReference>
<protein>
    <submittedName>
        <fullName evidence="1">Uncharacterized conserved protein</fullName>
    </submittedName>
</protein>
<dbReference type="Proteomes" id="UP000255467">
    <property type="component" value="Unassembled WGS sequence"/>
</dbReference>
<dbReference type="InterPro" id="IPR029044">
    <property type="entry name" value="Nucleotide-diphossugar_trans"/>
</dbReference>
<dbReference type="SUPFAM" id="SSF53448">
    <property type="entry name" value="Nucleotide-diphospho-sugar transferases"/>
    <property type="match status" value="1"/>
</dbReference>